<dbReference type="OrthoDB" id="9810174at2"/>
<dbReference type="Gene3D" id="3.90.1340.10">
    <property type="entry name" value="Phage tail collar domain"/>
    <property type="match status" value="1"/>
</dbReference>
<gene>
    <name evidence="2" type="ORF">HMI49_37655</name>
</gene>
<dbReference type="Pfam" id="PF07484">
    <property type="entry name" value="Collar"/>
    <property type="match status" value="1"/>
</dbReference>
<evidence type="ECO:0000313" key="3">
    <source>
        <dbReference type="Proteomes" id="UP000563426"/>
    </source>
</evidence>
<proteinExistence type="predicted"/>
<feature type="domain" description="Phage tail collar" evidence="1">
    <location>
        <begin position="7"/>
        <end position="63"/>
    </location>
</feature>
<protein>
    <submittedName>
        <fullName evidence="2">Phage tail protein</fullName>
    </submittedName>
</protein>
<accession>A0A3A8H1D6</accession>
<keyword evidence="3" id="KW-1185">Reference proteome</keyword>
<dbReference type="AlphaFoldDB" id="A0A3A8H1D6"/>
<dbReference type="RefSeq" id="WP_120530392.1">
    <property type="nucleotide sequence ID" value="NZ_JABFJV010000387.1"/>
</dbReference>
<evidence type="ECO:0000259" key="1">
    <source>
        <dbReference type="Pfam" id="PF07484"/>
    </source>
</evidence>
<dbReference type="SUPFAM" id="SSF88874">
    <property type="entry name" value="Receptor-binding domain of short tail fibre protein gp12"/>
    <property type="match status" value="1"/>
</dbReference>
<organism evidence="2 3">
    <name type="scientific">Corallococcus exercitus</name>
    <dbReference type="NCBI Taxonomy" id="2316736"/>
    <lineage>
        <taxon>Bacteria</taxon>
        <taxon>Pseudomonadati</taxon>
        <taxon>Myxococcota</taxon>
        <taxon>Myxococcia</taxon>
        <taxon>Myxococcales</taxon>
        <taxon>Cystobacterineae</taxon>
        <taxon>Myxococcaceae</taxon>
        <taxon>Corallococcus</taxon>
    </lineage>
</organism>
<name>A0A3A8H1D6_9BACT</name>
<dbReference type="Proteomes" id="UP000563426">
    <property type="component" value="Unassembled WGS sequence"/>
</dbReference>
<dbReference type="InterPro" id="IPR037053">
    <property type="entry name" value="Phage_tail_collar_dom_sf"/>
</dbReference>
<reference evidence="2 3" key="1">
    <citation type="submission" date="2020-05" db="EMBL/GenBank/DDBJ databases">
        <authorList>
            <person name="Whitworth D."/>
        </authorList>
    </citation>
    <scope>NUCLEOTIDE SEQUENCE [LARGE SCALE GENOMIC DNA]</scope>
    <source>
        <strain evidence="2 3">AB043B</strain>
    </source>
</reference>
<evidence type="ECO:0000313" key="2">
    <source>
        <dbReference type="EMBL" id="NOK38928.1"/>
    </source>
</evidence>
<dbReference type="InterPro" id="IPR011083">
    <property type="entry name" value="Phage_tail_collar_dom"/>
</dbReference>
<dbReference type="EMBL" id="JABFJV010000387">
    <property type="protein sequence ID" value="NOK38928.1"/>
    <property type="molecule type" value="Genomic_DNA"/>
</dbReference>
<sequence>MSEPFVGEIRMFGGDFAPRGWSFCNGALLSIAQNQALFSILGTTYGGDGRTTFALPDMRGRFPMQPGQGPGLAPHTLGEVSGTPSVTLISTQMPAHTHPLMASMQEGNTESPEGAYLAAYPAGTTPTPYVTTPSTVMGPQAVGVSGGSQPVPIQNPYTCVNFIIALEGIYPSRS</sequence>
<comment type="caution">
    <text evidence="2">The sequence shown here is derived from an EMBL/GenBank/DDBJ whole genome shotgun (WGS) entry which is preliminary data.</text>
</comment>